<evidence type="ECO:0000313" key="2">
    <source>
        <dbReference type="Proteomes" id="UP000321501"/>
    </source>
</evidence>
<proteinExistence type="predicted"/>
<evidence type="ECO:0008006" key="3">
    <source>
        <dbReference type="Google" id="ProtNLM"/>
    </source>
</evidence>
<name>A0A510KDR2_9FUSO</name>
<dbReference type="EMBL" id="AP019835">
    <property type="protein sequence ID" value="BBM49327.1"/>
    <property type="molecule type" value="Genomic_DNA"/>
</dbReference>
<organism evidence="1 2">
    <name type="scientific">Leptotrichia wadei</name>
    <dbReference type="NCBI Taxonomy" id="157687"/>
    <lineage>
        <taxon>Bacteria</taxon>
        <taxon>Fusobacteriati</taxon>
        <taxon>Fusobacteriota</taxon>
        <taxon>Fusobacteriia</taxon>
        <taxon>Fusobacteriales</taxon>
        <taxon>Leptotrichiaceae</taxon>
        <taxon>Leptotrichia</taxon>
    </lineage>
</organism>
<dbReference type="RefSeq" id="WP_146963913.1">
    <property type="nucleotide sequence ID" value="NZ_AP019835.1"/>
</dbReference>
<dbReference type="Proteomes" id="UP000321501">
    <property type="component" value="Chromosome"/>
</dbReference>
<dbReference type="AlphaFoldDB" id="A0A510KDR2"/>
<evidence type="ECO:0000313" key="1">
    <source>
        <dbReference type="EMBL" id="BBM49327.1"/>
    </source>
</evidence>
<sequence>MRKGIFIFMVFSLVSFSKSSEIIILKLGETFSSCDKKYRDHLDEIKDERKKMNEIYNKLIQKFDKNNKLKQDLINSQKIWIKNLSESKNYTEDVIFHDLCSREKAQTIREINLIQQRILELTNEYKKYLD</sequence>
<accession>A0A510KDR2</accession>
<gene>
    <name evidence="1" type="ORF">JMUB3934_0622</name>
</gene>
<protein>
    <recommendedName>
        <fullName evidence="3">Lysozyme inhibitor LprI N-terminal domain-containing protein</fullName>
    </recommendedName>
</protein>
<reference evidence="1 2" key="1">
    <citation type="submission" date="2019-07" db="EMBL/GenBank/DDBJ databases">
        <title>Complete Genome Sequence of Leptotrichia wadei Strain JMUB3934.</title>
        <authorList>
            <person name="Watanabe S."/>
            <person name="Cui L."/>
        </authorList>
    </citation>
    <scope>NUCLEOTIDE SEQUENCE [LARGE SCALE GENOMIC DNA]</scope>
    <source>
        <strain evidence="1 2">JMUB3934</strain>
    </source>
</reference>